<dbReference type="KEGG" id="sgj:IAG43_17380"/>
<protein>
    <submittedName>
        <fullName evidence="2">Uncharacterized protein</fullName>
    </submittedName>
</protein>
<name>A0A7H0I3U3_9ACTN</name>
<feature type="region of interest" description="Disordered" evidence="1">
    <location>
        <begin position="1"/>
        <end position="33"/>
    </location>
</feature>
<dbReference type="AlphaFoldDB" id="A0A7H0I3U3"/>
<dbReference type="EMBL" id="CP060825">
    <property type="protein sequence ID" value="QNP67459.1"/>
    <property type="molecule type" value="Genomic_DNA"/>
</dbReference>
<organism evidence="2 3">
    <name type="scientific">Streptomyces genisteinicus</name>
    <dbReference type="NCBI Taxonomy" id="2768068"/>
    <lineage>
        <taxon>Bacteria</taxon>
        <taxon>Bacillati</taxon>
        <taxon>Actinomycetota</taxon>
        <taxon>Actinomycetes</taxon>
        <taxon>Kitasatosporales</taxon>
        <taxon>Streptomycetaceae</taxon>
        <taxon>Streptomyces</taxon>
    </lineage>
</organism>
<reference evidence="2 3" key="1">
    <citation type="submission" date="2020-08" db="EMBL/GenBank/DDBJ databases">
        <title>A novel species.</title>
        <authorList>
            <person name="Gao J."/>
        </authorList>
    </citation>
    <scope>NUCLEOTIDE SEQUENCE [LARGE SCALE GENOMIC DNA]</scope>
    <source>
        <strain evidence="2 3">CRPJ-33</strain>
    </source>
</reference>
<evidence type="ECO:0000256" key="1">
    <source>
        <dbReference type="SAM" id="MobiDB-lite"/>
    </source>
</evidence>
<sequence length="319" mass="33569">MLKTFTGLLPRGDLSQQTSSGSSKDRSTMPYASVVHDDGKGAAQISLSLNTIDPQGESADSMVTCPDADLVDFDDCREESLADGSRYLFVQGYVYDRNRGAKQWRATLLTREGVLIDASEFNAPAEKDAAATRKNPPLTPARMKALVTAPAWDPIAAAFLAEAGAAPEAPEKDTLPGEPSGDAMVATLTGLMPDGVTVREPSGDSGYAQALVNDGRGATFVQVNAQPGMSDLVNDFDDWTSLSDGTLVREAQEADPDQKGGDGVVGWTVDTLRPDGFRVVITALNAPGWGQDAVRAEPALTTAQLKAIALDPAWPGLSS</sequence>
<accession>A0A7H0I3U3</accession>
<proteinExistence type="predicted"/>
<evidence type="ECO:0000313" key="2">
    <source>
        <dbReference type="EMBL" id="QNP67459.1"/>
    </source>
</evidence>
<gene>
    <name evidence="2" type="ORF">IAG43_17380</name>
</gene>
<keyword evidence="3" id="KW-1185">Reference proteome</keyword>
<evidence type="ECO:0000313" key="3">
    <source>
        <dbReference type="Proteomes" id="UP000516230"/>
    </source>
</evidence>
<dbReference type="Proteomes" id="UP000516230">
    <property type="component" value="Chromosome"/>
</dbReference>